<dbReference type="Proteomes" id="UP000004477">
    <property type="component" value="Unassembled WGS sequence"/>
</dbReference>
<gene>
    <name evidence="1" type="ORF">PREVCOP_04072</name>
</gene>
<sequence length="49" mass="5880">MQKYTEVFKIPNIFWQIYKKAGISFDFQRIISIIALLNTRKRMISKDNA</sequence>
<organism evidence="1 2">
    <name type="scientific">Segatella copri DSM 18205</name>
    <dbReference type="NCBI Taxonomy" id="537011"/>
    <lineage>
        <taxon>Bacteria</taxon>
        <taxon>Pseudomonadati</taxon>
        <taxon>Bacteroidota</taxon>
        <taxon>Bacteroidia</taxon>
        <taxon>Bacteroidales</taxon>
        <taxon>Prevotellaceae</taxon>
        <taxon>Segatella</taxon>
    </lineage>
</organism>
<dbReference type="EMBL" id="ACBX02000006">
    <property type="protein sequence ID" value="EFB36378.1"/>
    <property type="molecule type" value="Genomic_DNA"/>
</dbReference>
<comment type="caution">
    <text evidence="1">The sequence shown here is derived from an EMBL/GenBank/DDBJ whole genome shotgun (WGS) entry which is preliminary data.</text>
</comment>
<protein>
    <submittedName>
        <fullName evidence="1">Uncharacterized protein</fullName>
    </submittedName>
</protein>
<evidence type="ECO:0000313" key="2">
    <source>
        <dbReference type="Proteomes" id="UP000004477"/>
    </source>
</evidence>
<dbReference type="STRING" id="537011.PREVCOP_04072"/>
<evidence type="ECO:0000313" key="1">
    <source>
        <dbReference type="EMBL" id="EFB36378.1"/>
    </source>
</evidence>
<dbReference type="HOGENOM" id="CLU_3139104_0_0_10"/>
<dbReference type="PaxDb" id="537011-PREVCOP_04072"/>
<proteinExistence type="predicted"/>
<name>D1PA49_9BACT</name>
<keyword evidence="2" id="KW-1185">Reference proteome</keyword>
<reference evidence="1" key="1">
    <citation type="submission" date="2009-11" db="EMBL/GenBank/DDBJ databases">
        <authorList>
            <person name="Weinstock G."/>
            <person name="Sodergren E."/>
            <person name="Clifton S."/>
            <person name="Fulton L."/>
            <person name="Fulton B."/>
            <person name="Courtney L."/>
            <person name="Fronick C."/>
            <person name="Harrison M."/>
            <person name="Strong C."/>
            <person name="Farmer C."/>
            <person name="Delahaunty K."/>
            <person name="Markovic C."/>
            <person name="Hall O."/>
            <person name="Minx P."/>
            <person name="Tomlinson C."/>
            <person name="Mitreva M."/>
            <person name="Nelson J."/>
            <person name="Hou S."/>
            <person name="Wollam A."/>
            <person name="Pepin K.H."/>
            <person name="Johnson M."/>
            <person name="Bhonagiri V."/>
            <person name="Nash W.E."/>
            <person name="Warren W."/>
            <person name="Chinwalla A."/>
            <person name="Mardis E.R."/>
            <person name="Wilson R.K."/>
        </authorList>
    </citation>
    <scope>NUCLEOTIDE SEQUENCE [LARGE SCALE GENOMIC DNA]</scope>
    <source>
        <strain evidence="1">DSM 18205</strain>
    </source>
</reference>
<accession>D1PA49</accession>
<dbReference type="AlphaFoldDB" id="D1PA49"/>